<keyword evidence="2" id="KW-0479">Metal-binding</keyword>
<organism evidence="5 6">
    <name type="scientific">Sphingorhabdus buctiana</name>
    <dbReference type="NCBI Taxonomy" id="1508805"/>
    <lineage>
        <taxon>Bacteria</taxon>
        <taxon>Pseudomonadati</taxon>
        <taxon>Pseudomonadota</taxon>
        <taxon>Alphaproteobacteria</taxon>
        <taxon>Sphingomonadales</taxon>
        <taxon>Sphingomonadaceae</taxon>
        <taxon>Sphingorhabdus</taxon>
    </lineage>
</organism>
<dbReference type="InterPro" id="IPR009056">
    <property type="entry name" value="Cyt_c-like_dom"/>
</dbReference>
<proteinExistence type="predicted"/>
<keyword evidence="1" id="KW-0349">Heme</keyword>
<reference evidence="6" key="1">
    <citation type="journal article" date="2019" name="Int. J. Syst. Evol. Microbiol.">
        <title>The Global Catalogue of Microorganisms (GCM) 10K type strain sequencing project: providing services to taxonomists for standard genome sequencing and annotation.</title>
        <authorList>
            <consortium name="The Broad Institute Genomics Platform"/>
            <consortium name="The Broad Institute Genome Sequencing Center for Infectious Disease"/>
            <person name="Wu L."/>
            <person name="Ma J."/>
        </authorList>
    </citation>
    <scope>NUCLEOTIDE SEQUENCE [LARGE SCALE GENOMIC DNA]</scope>
    <source>
        <strain evidence="6">CGMCC 1.12449</strain>
    </source>
</reference>
<evidence type="ECO:0000256" key="1">
    <source>
        <dbReference type="ARBA" id="ARBA00022617"/>
    </source>
</evidence>
<evidence type="ECO:0000313" key="6">
    <source>
        <dbReference type="Proteomes" id="UP001597215"/>
    </source>
</evidence>
<dbReference type="EMBL" id="JBHUEL010000008">
    <property type="protein sequence ID" value="MFD1766898.1"/>
    <property type="molecule type" value="Genomic_DNA"/>
</dbReference>
<sequence>MRKYIALLLLPWLGGCDEPVPSAQPMTPELSAQLSPADPRLAELYAGSCKACHTVKDSLAPLTGDRSAWDARWAQGEAALLSASIQGKNGMPAGGQCFTCTPEDLKRLIRFMAGREDEQ</sequence>
<name>A0ABW4MDY5_9SPHN</name>
<dbReference type="PROSITE" id="PS51257">
    <property type="entry name" value="PROKAR_LIPOPROTEIN"/>
    <property type="match status" value="1"/>
</dbReference>
<dbReference type="Pfam" id="PF13442">
    <property type="entry name" value="Cytochrome_CBB3"/>
    <property type="match status" value="1"/>
</dbReference>
<comment type="caution">
    <text evidence="5">The sequence shown here is derived from an EMBL/GenBank/DDBJ whole genome shotgun (WGS) entry which is preliminary data.</text>
</comment>
<evidence type="ECO:0000313" key="5">
    <source>
        <dbReference type="EMBL" id="MFD1766898.1"/>
    </source>
</evidence>
<protein>
    <submittedName>
        <fullName evidence="5">C-type cytochrome</fullName>
    </submittedName>
</protein>
<keyword evidence="3" id="KW-0408">Iron</keyword>
<dbReference type="PANTHER" id="PTHR40942">
    <property type="match status" value="1"/>
</dbReference>
<dbReference type="Proteomes" id="UP001597215">
    <property type="component" value="Unassembled WGS sequence"/>
</dbReference>
<gene>
    <name evidence="5" type="ORF">ACFSAG_08590</name>
</gene>
<feature type="domain" description="Cytochrome c" evidence="4">
    <location>
        <begin position="40"/>
        <end position="112"/>
    </location>
</feature>
<dbReference type="Gene3D" id="1.10.760.10">
    <property type="entry name" value="Cytochrome c-like domain"/>
    <property type="match status" value="1"/>
</dbReference>
<dbReference type="PANTHER" id="PTHR40942:SF4">
    <property type="entry name" value="CYTOCHROME C5"/>
    <property type="match status" value="1"/>
</dbReference>
<dbReference type="SUPFAM" id="SSF46626">
    <property type="entry name" value="Cytochrome c"/>
    <property type="match status" value="1"/>
</dbReference>
<dbReference type="InterPro" id="IPR036909">
    <property type="entry name" value="Cyt_c-like_dom_sf"/>
</dbReference>
<evidence type="ECO:0000256" key="3">
    <source>
        <dbReference type="ARBA" id="ARBA00023004"/>
    </source>
</evidence>
<keyword evidence="6" id="KW-1185">Reference proteome</keyword>
<accession>A0ABW4MDY5</accession>
<evidence type="ECO:0000256" key="2">
    <source>
        <dbReference type="ARBA" id="ARBA00022723"/>
    </source>
</evidence>
<evidence type="ECO:0000259" key="4">
    <source>
        <dbReference type="Pfam" id="PF13442"/>
    </source>
</evidence>